<dbReference type="InterPro" id="IPR000940">
    <property type="entry name" value="NNMT_TEMT_trans"/>
</dbReference>
<evidence type="ECO:0000256" key="5">
    <source>
        <dbReference type="PIRSR" id="PIRSR000384-1"/>
    </source>
</evidence>
<evidence type="ECO:0000256" key="4">
    <source>
        <dbReference type="ARBA" id="ARBA00022691"/>
    </source>
</evidence>
<dbReference type="PANTHER" id="PTHR10867:SF32">
    <property type="entry name" value="NICOTINAMIDE N-METHYLTRANSFERASE"/>
    <property type="match status" value="1"/>
</dbReference>
<feature type="binding site" evidence="5">
    <location>
        <position position="91"/>
    </location>
    <ligand>
        <name>S-adenosyl-L-methionine</name>
        <dbReference type="ChEBI" id="CHEBI:59789"/>
    </ligand>
</feature>
<protein>
    <recommendedName>
        <fullName evidence="8">Indolethylamine N-methyltransferase-like</fullName>
    </recommendedName>
</protein>
<dbReference type="GO" id="GO:0005829">
    <property type="term" value="C:cytosol"/>
    <property type="evidence" value="ECO:0000318"/>
    <property type="project" value="GO_Central"/>
</dbReference>
<dbReference type="STRING" id="28377.ENSACAP00000006500"/>
<dbReference type="NCBIfam" id="NF041360">
    <property type="entry name" value="GntF_guanitoxin"/>
    <property type="match status" value="1"/>
</dbReference>
<dbReference type="GeneTree" id="ENSGT00390000011708"/>
<evidence type="ECO:0000256" key="1">
    <source>
        <dbReference type="ARBA" id="ARBA00007996"/>
    </source>
</evidence>
<evidence type="ECO:0000313" key="6">
    <source>
        <dbReference type="Ensembl" id="ENSACAP00000006500.3"/>
    </source>
</evidence>
<reference evidence="6" key="3">
    <citation type="submission" date="2025-09" db="UniProtKB">
        <authorList>
            <consortium name="Ensembl"/>
        </authorList>
    </citation>
    <scope>IDENTIFICATION</scope>
</reference>
<dbReference type="InterPro" id="IPR029063">
    <property type="entry name" value="SAM-dependent_MTases_sf"/>
</dbReference>
<dbReference type="FunFam" id="3.40.50.150:FF:000065">
    <property type="entry name" value="Phenylethanolamine N-methyltransferase"/>
    <property type="match status" value="1"/>
</dbReference>
<keyword evidence="2" id="KW-0489">Methyltransferase</keyword>
<dbReference type="PROSITE" id="PS51681">
    <property type="entry name" value="SAM_MT_NNMT_PNMT_TEMT"/>
    <property type="match status" value="1"/>
</dbReference>
<dbReference type="AlphaFoldDB" id="H9GBQ8"/>
<dbReference type="GO" id="GO:0032259">
    <property type="term" value="P:methylation"/>
    <property type="evidence" value="ECO:0007669"/>
    <property type="project" value="UniProtKB-KW"/>
</dbReference>
<feature type="binding site" evidence="5">
    <location>
        <begin position="64"/>
        <end position="65"/>
    </location>
    <ligand>
        <name>S-adenosyl-L-methionine</name>
        <dbReference type="ChEBI" id="CHEBI:59789"/>
    </ligand>
</feature>
<name>H9GBQ8_ANOCA</name>
<evidence type="ECO:0008006" key="8">
    <source>
        <dbReference type="Google" id="ProtNLM"/>
    </source>
</evidence>
<dbReference type="GO" id="GO:0008757">
    <property type="term" value="F:S-adenosylmethionine-dependent methyltransferase activity"/>
    <property type="evidence" value="ECO:0007669"/>
    <property type="project" value="UniProtKB-ARBA"/>
</dbReference>
<dbReference type="Bgee" id="ENSACAG00000002552">
    <property type="expression patterns" value="Expressed in liver and 6 other cell types or tissues"/>
</dbReference>
<keyword evidence="7" id="KW-1185">Reference proteome</keyword>
<dbReference type="Proteomes" id="UP000001646">
    <property type="component" value="Unplaced"/>
</dbReference>
<reference evidence="6" key="2">
    <citation type="submission" date="2025-08" db="UniProtKB">
        <authorList>
            <consortium name="Ensembl"/>
        </authorList>
    </citation>
    <scope>IDENTIFICATION</scope>
</reference>
<reference evidence="6" key="1">
    <citation type="submission" date="2009-12" db="EMBL/GenBank/DDBJ databases">
        <title>The Genome Sequence of Anolis carolinensis (Green Anole Lizard).</title>
        <authorList>
            <consortium name="The Genome Sequencing Platform"/>
            <person name="Di Palma F."/>
            <person name="Alfoldi J."/>
            <person name="Heiman D."/>
            <person name="Young S."/>
            <person name="Grabherr M."/>
            <person name="Johnson J."/>
            <person name="Lander E.S."/>
            <person name="Lindblad-Toh K."/>
        </authorList>
    </citation>
    <scope>NUCLEOTIDE SEQUENCE [LARGE SCALE GENOMIC DNA]</scope>
    <source>
        <strain evidence="6">JBL SC #1</strain>
    </source>
</reference>
<dbReference type="InterPro" id="IPR053384">
    <property type="entry name" value="SAM-dep_methyltransferase"/>
</dbReference>
<keyword evidence="3" id="KW-0808">Transferase</keyword>
<dbReference type="Pfam" id="PF01234">
    <property type="entry name" value="NNMT_PNMT_TEMT"/>
    <property type="match status" value="1"/>
</dbReference>
<dbReference type="GO" id="GO:0008170">
    <property type="term" value="F:N-methyltransferase activity"/>
    <property type="evidence" value="ECO:0000318"/>
    <property type="project" value="GO_Central"/>
</dbReference>
<evidence type="ECO:0000256" key="2">
    <source>
        <dbReference type="ARBA" id="ARBA00022603"/>
    </source>
</evidence>
<feature type="binding site" evidence="5">
    <location>
        <position position="86"/>
    </location>
    <ligand>
        <name>S-adenosyl-L-methionine</name>
        <dbReference type="ChEBI" id="CHEBI:59789"/>
    </ligand>
</feature>
<dbReference type="InParanoid" id="H9GBQ8"/>
<dbReference type="SUPFAM" id="SSF53335">
    <property type="entry name" value="S-adenosyl-L-methionine-dependent methyltransferases"/>
    <property type="match status" value="1"/>
</dbReference>
<dbReference type="eggNOG" id="KOG4564">
    <property type="taxonomic scope" value="Eukaryota"/>
</dbReference>
<organism evidence="6 7">
    <name type="scientific">Anolis carolinensis</name>
    <name type="common">Green anole</name>
    <name type="synonym">American chameleon</name>
    <dbReference type="NCBI Taxonomy" id="28377"/>
    <lineage>
        <taxon>Eukaryota</taxon>
        <taxon>Metazoa</taxon>
        <taxon>Chordata</taxon>
        <taxon>Craniata</taxon>
        <taxon>Vertebrata</taxon>
        <taxon>Euteleostomi</taxon>
        <taxon>Lepidosauria</taxon>
        <taxon>Squamata</taxon>
        <taxon>Bifurcata</taxon>
        <taxon>Unidentata</taxon>
        <taxon>Episquamata</taxon>
        <taxon>Toxicofera</taxon>
        <taxon>Iguania</taxon>
        <taxon>Dactyloidae</taxon>
        <taxon>Anolis</taxon>
    </lineage>
</organism>
<keyword evidence="4 5" id="KW-0949">S-adenosyl-L-methionine</keyword>
<comment type="similarity">
    <text evidence="1">Belongs to the class I-like SAM-binding methyltransferase superfamily. NNMT/PNMT/TEMT family.</text>
</comment>
<evidence type="ECO:0000313" key="7">
    <source>
        <dbReference type="Proteomes" id="UP000001646"/>
    </source>
</evidence>
<sequence length="265" mass="29936">MAEKRCGKEYYRKNFFPRNYLDMYLTFDSGESLNCGTAQAPIMDKLHKAFSEDGIQGDTLIDIGSGASIHQLLAACESFKEIIVTDFLEQNREEMKRWLKNDPEAFDWSPVLKYACQLEGDSEKWKEKEEKLRRTIKQVLPCDVTLANPLDPLVLQPVDCVVSTYCLESGCDDVPTYRSAVKNVGSLVKPGGHLIFAVVLEETYYMVGPHKFDCLYLTPEIIIDAVKEAGFEVLWSQALGFTFPLAICDAKDTFFIVAKKPSESQ</sequence>
<feature type="binding site" evidence="5">
    <location>
        <begin position="143"/>
        <end position="144"/>
    </location>
    <ligand>
        <name>S-adenosyl-L-methionine</name>
        <dbReference type="ChEBI" id="CHEBI:59789"/>
    </ligand>
</feature>
<evidence type="ECO:0000256" key="3">
    <source>
        <dbReference type="ARBA" id="ARBA00022679"/>
    </source>
</evidence>
<dbReference type="PIRSF" id="PIRSF000384">
    <property type="entry name" value="PNMTase"/>
    <property type="match status" value="1"/>
</dbReference>
<dbReference type="Gene3D" id="3.40.50.150">
    <property type="entry name" value="Vaccinia Virus protein VP39"/>
    <property type="match status" value="1"/>
</dbReference>
<dbReference type="Ensembl" id="ENSACAT00000006645.4">
    <property type="protein sequence ID" value="ENSACAP00000006500.3"/>
    <property type="gene ID" value="ENSACAG00000002552.3"/>
</dbReference>
<accession>H9GBQ8</accession>
<proteinExistence type="inferred from homology"/>
<feature type="binding site" evidence="5">
    <location>
        <position position="20"/>
    </location>
    <ligand>
        <name>S-adenosyl-L-methionine</name>
        <dbReference type="ChEBI" id="CHEBI:59789"/>
    </ligand>
</feature>
<dbReference type="PANTHER" id="PTHR10867">
    <property type="entry name" value="NNMT/PNMT/TEMT FAMILY MEMBER"/>
    <property type="match status" value="1"/>
</dbReference>